<keyword evidence="3" id="KW-1185">Reference proteome</keyword>
<name>A0ABT9H004_9GAMM</name>
<gene>
    <name evidence="2" type="ORF">Q3O60_10630</name>
</gene>
<feature type="transmembrane region" description="Helical" evidence="1">
    <location>
        <begin position="6"/>
        <end position="32"/>
    </location>
</feature>
<dbReference type="RefSeq" id="WP_305893910.1">
    <property type="nucleotide sequence ID" value="NZ_JAUZVZ010000013.1"/>
</dbReference>
<evidence type="ECO:0000313" key="2">
    <source>
        <dbReference type="EMBL" id="MDP4536645.1"/>
    </source>
</evidence>
<sequence length="129" mass="15294">MEYTVPLWYTFLTIAFALSTFIAYPIVALFVTRPIQRFLRQKNQDHISDWIVWPFKSGWYAMAIVVPFERWRHERNQGFMDTVLPIRQAANRLQCWLSLWLEVSMFGMVFLMFCGLLLEFMGVWSLGSG</sequence>
<proteinExistence type="predicted"/>
<keyword evidence="1" id="KW-1133">Transmembrane helix</keyword>
<comment type="caution">
    <text evidence="2">The sequence shown here is derived from an EMBL/GenBank/DDBJ whole genome shotgun (WGS) entry which is preliminary data.</text>
</comment>
<evidence type="ECO:0000313" key="3">
    <source>
        <dbReference type="Proteomes" id="UP001231616"/>
    </source>
</evidence>
<dbReference type="Proteomes" id="UP001231616">
    <property type="component" value="Unassembled WGS sequence"/>
</dbReference>
<protein>
    <submittedName>
        <fullName evidence="2">Uncharacterized protein</fullName>
    </submittedName>
</protein>
<keyword evidence="1" id="KW-0472">Membrane</keyword>
<keyword evidence="1" id="KW-0812">Transmembrane</keyword>
<dbReference type="EMBL" id="JAUZVZ010000013">
    <property type="protein sequence ID" value="MDP4536645.1"/>
    <property type="molecule type" value="Genomic_DNA"/>
</dbReference>
<evidence type="ECO:0000256" key="1">
    <source>
        <dbReference type="SAM" id="Phobius"/>
    </source>
</evidence>
<feature type="transmembrane region" description="Helical" evidence="1">
    <location>
        <begin position="97"/>
        <end position="118"/>
    </location>
</feature>
<reference evidence="2 3" key="1">
    <citation type="submission" date="2023-08" db="EMBL/GenBank/DDBJ databases">
        <authorList>
            <person name="Joshi A."/>
            <person name="Thite S."/>
        </authorList>
    </citation>
    <scope>NUCLEOTIDE SEQUENCE [LARGE SCALE GENOMIC DNA]</scope>
    <source>
        <strain evidence="2 3">AC40</strain>
    </source>
</reference>
<organism evidence="2 3">
    <name type="scientific">Alkalimonas collagenimarina</name>
    <dbReference type="NCBI Taxonomy" id="400390"/>
    <lineage>
        <taxon>Bacteria</taxon>
        <taxon>Pseudomonadati</taxon>
        <taxon>Pseudomonadota</taxon>
        <taxon>Gammaproteobacteria</taxon>
        <taxon>Alkalimonas</taxon>
    </lineage>
</organism>
<accession>A0ABT9H004</accession>